<accession>A0A1W1XJM3</accession>
<reference evidence="1 2" key="1">
    <citation type="submission" date="2017-04" db="EMBL/GenBank/DDBJ databases">
        <authorList>
            <person name="Afonso C.L."/>
            <person name="Miller P.J."/>
            <person name="Scott M.A."/>
            <person name="Spackman E."/>
            <person name="Goraichik I."/>
            <person name="Dimitrov K.M."/>
            <person name="Suarez D.L."/>
            <person name="Swayne D.E."/>
        </authorList>
    </citation>
    <scope>NUCLEOTIDE SEQUENCE [LARGE SCALE GENOMIC DNA]</scope>
    <source>
        <strain evidence="1 2">DSM 13146</strain>
    </source>
</reference>
<evidence type="ECO:0000313" key="1">
    <source>
        <dbReference type="EMBL" id="SMC24183.1"/>
    </source>
</evidence>
<protein>
    <submittedName>
        <fullName evidence="1">Uncharacterized protein</fullName>
    </submittedName>
</protein>
<dbReference type="EMBL" id="FWXF01000009">
    <property type="protein sequence ID" value="SMC24183.1"/>
    <property type="molecule type" value="Genomic_DNA"/>
</dbReference>
<proteinExistence type="predicted"/>
<name>A0A1W1XJM3_9BACT</name>
<sequence>MAELIHMNDWKRGANLITSRPLEFRWGEWNTGPALLCTRKESLRFERHRQDALGTAGHRHVAWVPNHLKLAGGSHFTVSGLFRYRDGESAMRRIYRLAGMMECVTRGTAPVLRTDLLRRLYQTILEEREALGIAWKGAVDHYLLPLYPQHAGPDLLLAKIRNCHSMQHLFQVIEEETNRQFDLLGSDYVIYVPRCFRSI</sequence>
<dbReference type="AlphaFoldDB" id="A0A1W1XJM3"/>
<gene>
    <name evidence="1" type="ORF">SAMN02746041_01958</name>
</gene>
<dbReference type="Proteomes" id="UP000192783">
    <property type="component" value="Unassembled WGS sequence"/>
</dbReference>
<evidence type="ECO:0000313" key="2">
    <source>
        <dbReference type="Proteomes" id="UP000192783"/>
    </source>
</evidence>
<organism evidence="1 2">
    <name type="scientific">Desulfacinum hydrothermale DSM 13146</name>
    <dbReference type="NCBI Taxonomy" id="1121390"/>
    <lineage>
        <taxon>Bacteria</taxon>
        <taxon>Pseudomonadati</taxon>
        <taxon>Thermodesulfobacteriota</taxon>
        <taxon>Syntrophobacteria</taxon>
        <taxon>Syntrophobacterales</taxon>
        <taxon>Syntrophobacteraceae</taxon>
        <taxon>Desulfacinum</taxon>
    </lineage>
</organism>
<keyword evidence="2" id="KW-1185">Reference proteome</keyword>